<dbReference type="EMBL" id="WAAU01000011">
    <property type="protein sequence ID" value="KAB1158994.1"/>
    <property type="molecule type" value="Genomic_DNA"/>
</dbReference>
<accession>A0A7J5AN15</accession>
<evidence type="ECO:0000256" key="1">
    <source>
        <dbReference type="SAM" id="SignalP"/>
    </source>
</evidence>
<keyword evidence="3" id="KW-1185">Reference proteome</keyword>
<evidence type="ECO:0000313" key="2">
    <source>
        <dbReference type="EMBL" id="KAB1158994.1"/>
    </source>
</evidence>
<comment type="caution">
    <text evidence="2">The sequence shown here is derived from an EMBL/GenBank/DDBJ whole genome shotgun (WGS) entry which is preliminary data.</text>
</comment>
<evidence type="ECO:0000313" key="3">
    <source>
        <dbReference type="Proteomes" id="UP000467305"/>
    </source>
</evidence>
<keyword evidence="1" id="KW-0732">Signal</keyword>
<reference evidence="2 3" key="1">
    <citation type="submission" date="2019-09" db="EMBL/GenBank/DDBJ databases">
        <authorList>
            <person name="Cao W.R."/>
        </authorList>
    </citation>
    <scope>NUCLEOTIDE SEQUENCE [LARGE SCALE GENOMIC DNA]</scope>
    <source>
        <strain evidence="3">a4</strain>
    </source>
</reference>
<dbReference type="Proteomes" id="UP000467305">
    <property type="component" value="Unassembled WGS sequence"/>
</dbReference>
<sequence length="148" mass="16618">MKKLVKTTMVLMLLVTALNVKGQELSVVKSSSIGINELPEYVIITSQNTKLLGGINIIIDKKRSTYKDQLEELESLLQDGDKLRVRNQTDLLNAMSKLGFDYVNAYNANAIMPSNRNSDGEDILNIVDGGEGTYKVNMVFRKKEKYRS</sequence>
<organism evidence="2 3">
    <name type="scientific">Tenacibaculum aiptasiae</name>
    <dbReference type="NCBI Taxonomy" id="426481"/>
    <lineage>
        <taxon>Bacteria</taxon>
        <taxon>Pseudomonadati</taxon>
        <taxon>Bacteroidota</taxon>
        <taxon>Flavobacteriia</taxon>
        <taxon>Flavobacteriales</taxon>
        <taxon>Flavobacteriaceae</taxon>
        <taxon>Tenacibaculum</taxon>
    </lineage>
</organism>
<feature type="chain" id="PRO_5029836252" evidence="1">
    <location>
        <begin position="23"/>
        <end position="148"/>
    </location>
</feature>
<name>A0A7J5AN15_9FLAO</name>
<gene>
    <name evidence="2" type="ORF">F7018_07775</name>
</gene>
<proteinExistence type="predicted"/>
<feature type="signal peptide" evidence="1">
    <location>
        <begin position="1"/>
        <end position="22"/>
    </location>
</feature>
<dbReference type="OrthoDB" id="1438985at2"/>
<protein>
    <submittedName>
        <fullName evidence="2">Uncharacterized protein</fullName>
    </submittedName>
</protein>
<dbReference type="RefSeq" id="WP_150899474.1">
    <property type="nucleotide sequence ID" value="NZ_WAAU01000011.1"/>
</dbReference>
<dbReference type="AlphaFoldDB" id="A0A7J5AN15"/>